<dbReference type="PROSITE" id="PS00061">
    <property type="entry name" value="ADH_SHORT"/>
    <property type="match status" value="1"/>
</dbReference>
<name>A0A544VVN2_9MYCO</name>
<dbReference type="InterPro" id="IPR002347">
    <property type="entry name" value="SDR_fam"/>
</dbReference>
<evidence type="ECO:0000256" key="1">
    <source>
        <dbReference type="ARBA" id="ARBA00006484"/>
    </source>
</evidence>
<dbReference type="InterPro" id="IPR051911">
    <property type="entry name" value="SDR_oxidoreductase"/>
</dbReference>
<dbReference type="Pfam" id="PF00106">
    <property type="entry name" value="adh_short"/>
    <property type="match status" value="1"/>
</dbReference>
<dbReference type="PANTHER" id="PTHR43976">
    <property type="entry name" value="SHORT CHAIN DEHYDROGENASE"/>
    <property type="match status" value="1"/>
</dbReference>
<comment type="caution">
    <text evidence="4">The sequence shown here is derived from an EMBL/GenBank/DDBJ whole genome shotgun (WGS) entry which is preliminary data.</text>
</comment>
<organism evidence="4 5">
    <name type="scientific">Mycolicibacterium hodleri</name>
    <dbReference type="NCBI Taxonomy" id="49897"/>
    <lineage>
        <taxon>Bacteria</taxon>
        <taxon>Bacillati</taxon>
        <taxon>Actinomycetota</taxon>
        <taxon>Actinomycetes</taxon>
        <taxon>Mycobacteriales</taxon>
        <taxon>Mycobacteriaceae</taxon>
        <taxon>Mycolicibacterium</taxon>
    </lineage>
</organism>
<keyword evidence="5" id="KW-1185">Reference proteome</keyword>
<proteinExistence type="inferred from homology"/>
<evidence type="ECO:0000256" key="2">
    <source>
        <dbReference type="ARBA" id="ARBA00023002"/>
    </source>
</evidence>
<dbReference type="GO" id="GO:0016491">
    <property type="term" value="F:oxidoreductase activity"/>
    <property type="evidence" value="ECO:0007669"/>
    <property type="project" value="UniProtKB-KW"/>
</dbReference>
<comment type="similarity">
    <text evidence="1 3">Belongs to the short-chain dehydrogenases/reductases (SDR) family.</text>
</comment>
<keyword evidence="2" id="KW-0560">Oxidoreductase</keyword>
<evidence type="ECO:0000256" key="3">
    <source>
        <dbReference type="RuleBase" id="RU000363"/>
    </source>
</evidence>
<dbReference type="AlphaFoldDB" id="A0A544VVN2"/>
<dbReference type="Proteomes" id="UP000315759">
    <property type="component" value="Unassembled WGS sequence"/>
</dbReference>
<protein>
    <submittedName>
        <fullName evidence="4">SDR family oxidoreductase</fullName>
    </submittedName>
</protein>
<dbReference type="SUPFAM" id="SSF51735">
    <property type="entry name" value="NAD(P)-binding Rossmann-fold domains"/>
    <property type="match status" value="1"/>
</dbReference>
<gene>
    <name evidence="4" type="ORF">D8S82_23630</name>
</gene>
<accession>A0A544VVN2</accession>
<dbReference type="EMBL" id="VIFX01000035">
    <property type="protein sequence ID" value="TQR84030.1"/>
    <property type="molecule type" value="Genomic_DNA"/>
</dbReference>
<reference evidence="4 5" key="1">
    <citation type="submission" date="2018-10" db="EMBL/GenBank/DDBJ databases">
        <title>Draft genome of Mycobacterium hodleri strain B.</title>
        <authorList>
            <person name="Amande T.J."/>
            <person name="Mcgenity T.J."/>
        </authorList>
    </citation>
    <scope>NUCLEOTIDE SEQUENCE [LARGE SCALE GENOMIC DNA]</scope>
    <source>
        <strain evidence="4 5">B</strain>
    </source>
</reference>
<evidence type="ECO:0000313" key="5">
    <source>
        <dbReference type="Proteomes" id="UP000315759"/>
    </source>
</evidence>
<dbReference type="RefSeq" id="WP_142554435.1">
    <property type="nucleotide sequence ID" value="NZ_VIFX01000035.1"/>
</dbReference>
<dbReference type="InterPro" id="IPR020904">
    <property type="entry name" value="Sc_DH/Rdtase_CS"/>
</dbReference>
<dbReference type="InterPro" id="IPR036291">
    <property type="entry name" value="NAD(P)-bd_dom_sf"/>
</dbReference>
<dbReference type="CDD" id="cd05374">
    <property type="entry name" value="17beta-HSD-like_SDR_c"/>
    <property type="match status" value="1"/>
</dbReference>
<dbReference type="PRINTS" id="PR00080">
    <property type="entry name" value="SDRFAMILY"/>
</dbReference>
<dbReference type="Gene3D" id="3.40.50.720">
    <property type="entry name" value="NAD(P)-binding Rossmann-like Domain"/>
    <property type="match status" value="1"/>
</dbReference>
<dbReference type="PANTHER" id="PTHR43976:SF16">
    <property type="entry name" value="SHORT-CHAIN DEHYDROGENASE_REDUCTASE FAMILY PROTEIN"/>
    <property type="match status" value="1"/>
</dbReference>
<dbReference type="PRINTS" id="PR00081">
    <property type="entry name" value="GDHRDH"/>
</dbReference>
<evidence type="ECO:0000313" key="4">
    <source>
        <dbReference type="EMBL" id="TQR84030.1"/>
    </source>
</evidence>
<sequence length="246" mass="25435">MTTVLITGCSSGYGLATAQRFLDEGWDVVATMRTPRPDVLPASDRLTVLPLDVTDPESIANAVKASGPVDVLVNNAGIGGIGAFEATPMSTARELFDTNTFGVMAMTQAVVPQMRSRGSGVIVNVTSSATLAAMPLAAVYTASKSAIEGFSGSLALELGFFGVRVKLVEPGYGPSTAFTSNGSDRMVDIPDEYRPFAEPIMAAFGEPGEVTTPGDVADVVFEAATDTSDRLRFAAGPDAVALAQSS</sequence>